<proteinExistence type="predicted"/>
<gene>
    <name evidence="1" type="ORF">H4R21_004959</name>
</gene>
<dbReference type="EMBL" id="JANBUN010002049">
    <property type="protein sequence ID" value="KAJ2795825.1"/>
    <property type="molecule type" value="Genomic_DNA"/>
</dbReference>
<comment type="caution">
    <text evidence="1">The sequence shown here is derived from an EMBL/GenBank/DDBJ whole genome shotgun (WGS) entry which is preliminary data.</text>
</comment>
<keyword evidence="2" id="KW-1185">Reference proteome</keyword>
<name>A0ACC1KV07_9FUNG</name>
<evidence type="ECO:0000313" key="2">
    <source>
        <dbReference type="Proteomes" id="UP001140087"/>
    </source>
</evidence>
<sequence>MEGMVNVAVNVLAVTADPDIGTLSISGRRGQSDLTMVIEVVRAFPIVDARPTLPTSSRDDDVLVPGFLKVLEFQGKWFDLEALRESLHRTAFRMETSRPPTKIGVLVSKQAVFMLFRSERRVAVSDPIEYTGTDPHPAAALANAFNVAVEDPNAEDYSGVWDSLSRSRA</sequence>
<dbReference type="Proteomes" id="UP001140087">
    <property type="component" value="Unassembled WGS sequence"/>
</dbReference>
<reference evidence="1" key="1">
    <citation type="submission" date="2022-07" db="EMBL/GenBank/DDBJ databases">
        <title>Phylogenomic reconstructions and comparative analyses of Kickxellomycotina fungi.</title>
        <authorList>
            <person name="Reynolds N.K."/>
            <person name="Stajich J.E."/>
            <person name="Barry K."/>
            <person name="Grigoriev I.V."/>
            <person name="Crous P."/>
            <person name="Smith M.E."/>
        </authorList>
    </citation>
    <scope>NUCLEOTIDE SEQUENCE</scope>
    <source>
        <strain evidence="1">BCRC 34780</strain>
    </source>
</reference>
<organism evidence="1 2">
    <name type="scientific">Coemansia helicoidea</name>
    <dbReference type="NCBI Taxonomy" id="1286919"/>
    <lineage>
        <taxon>Eukaryota</taxon>
        <taxon>Fungi</taxon>
        <taxon>Fungi incertae sedis</taxon>
        <taxon>Zoopagomycota</taxon>
        <taxon>Kickxellomycotina</taxon>
        <taxon>Kickxellomycetes</taxon>
        <taxon>Kickxellales</taxon>
        <taxon>Kickxellaceae</taxon>
        <taxon>Coemansia</taxon>
    </lineage>
</organism>
<evidence type="ECO:0000313" key="1">
    <source>
        <dbReference type="EMBL" id="KAJ2795825.1"/>
    </source>
</evidence>
<protein>
    <submittedName>
        <fullName evidence="1">Uncharacterized protein</fullName>
    </submittedName>
</protein>
<accession>A0ACC1KV07</accession>